<dbReference type="InterPro" id="IPR010985">
    <property type="entry name" value="Ribbon_hlx_hlx"/>
</dbReference>
<reference evidence="1" key="1">
    <citation type="submission" date="2021-04" db="EMBL/GenBank/DDBJ databases">
        <title>Draft genome sequence data of methanotrophic Methylovulum sp. strain S1L and Methylomonas sp. strain S2AM isolated from boreal lake water columns.</title>
        <authorList>
            <person name="Rissanen A.J."/>
            <person name="Mangayil R."/>
            <person name="Svenning M.M."/>
            <person name="Khanongnuch R."/>
        </authorList>
    </citation>
    <scope>NUCLEOTIDE SEQUENCE</scope>
    <source>
        <strain evidence="1">S2AM</strain>
    </source>
</reference>
<evidence type="ECO:0000313" key="1">
    <source>
        <dbReference type="EMBL" id="QWF70800.1"/>
    </source>
</evidence>
<accession>A0A975MNB9</accession>
<name>A0A975MNB9_9GAMM</name>
<dbReference type="GO" id="GO:0006355">
    <property type="term" value="P:regulation of DNA-templated transcription"/>
    <property type="evidence" value="ECO:0007669"/>
    <property type="project" value="InterPro"/>
</dbReference>
<gene>
    <name evidence="1" type="ORF">KEF85_16025</name>
</gene>
<dbReference type="InterPro" id="IPR038296">
    <property type="entry name" value="ParD_sf"/>
</dbReference>
<evidence type="ECO:0000313" key="2">
    <source>
        <dbReference type="Proteomes" id="UP000676649"/>
    </source>
</evidence>
<organism evidence="1 2">
    <name type="scientific">Methylomonas paludis</name>
    <dbReference type="NCBI Taxonomy" id="1173101"/>
    <lineage>
        <taxon>Bacteria</taxon>
        <taxon>Pseudomonadati</taxon>
        <taxon>Pseudomonadota</taxon>
        <taxon>Gammaproteobacteria</taxon>
        <taxon>Methylococcales</taxon>
        <taxon>Methylococcaceae</taxon>
        <taxon>Methylomonas</taxon>
    </lineage>
</organism>
<dbReference type="SUPFAM" id="SSF47598">
    <property type="entry name" value="Ribbon-helix-helix"/>
    <property type="match status" value="1"/>
</dbReference>
<dbReference type="EMBL" id="CP073754">
    <property type="protein sequence ID" value="QWF70800.1"/>
    <property type="molecule type" value="Genomic_DNA"/>
</dbReference>
<dbReference type="KEGG" id="mpad:KEF85_16025"/>
<proteinExistence type="predicted"/>
<dbReference type="Gene3D" id="6.10.10.120">
    <property type="entry name" value="Antitoxin ParD1-like"/>
    <property type="match status" value="1"/>
</dbReference>
<dbReference type="RefSeq" id="WP_215582237.1">
    <property type="nucleotide sequence ID" value="NZ_CP073754.1"/>
</dbReference>
<dbReference type="Proteomes" id="UP000676649">
    <property type="component" value="Chromosome"/>
</dbReference>
<dbReference type="AlphaFoldDB" id="A0A975MNB9"/>
<sequence length="56" mass="6082">MSTIEKISIALTPDLALLVRNTVESGFYTSNSEVICEALRDWGGQTGREPTKNPGN</sequence>
<evidence type="ECO:0008006" key="3">
    <source>
        <dbReference type="Google" id="ProtNLM"/>
    </source>
</evidence>
<protein>
    <recommendedName>
        <fullName evidence="3">Antitoxin ParD</fullName>
    </recommendedName>
</protein>
<keyword evidence="2" id="KW-1185">Reference proteome</keyword>